<evidence type="ECO:0000313" key="5">
    <source>
        <dbReference type="Proteomes" id="UP001226434"/>
    </source>
</evidence>
<feature type="domain" description="Transglutaminase-like" evidence="3">
    <location>
        <begin position="276"/>
        <end position="332"/>
    </location>
</feature>
<dbReference type="Pfam" id="PF01841">
    <property type="entry name" value="Transglut_core"/>
    <property type="match status" value="1"/>
</dbReference>
<protein>
    <submittedName>
        <fullName evidence="4">Transglutaminase domain-containing protein</fullName>
    </submittedName>
</protein>
<dbReference type="PANTHER" id="PTHR46333">
    <property type="entry name" value="CYTOKINESIS PROTEIN 3"/>
    <property type="match status" value="1"/>
</dbReference>
<sequence length="371" mass="40487">MKLKQTLSILTFAMVLVISACSKSGNSTPDNNQQNPPPTNNFPKPKSQQEITDLLTTAIKALTPTIYMDMSVMNLSESQISITTANAFSSATSNDNSLKYAYTIVQTYNSTAKILAVDIKYMPFKLGIDPNNVPAGTKKVNSYNDLITAVASSPLGQEIQIAITNKNLDVNTMQTILGAQTGYGFIVYLFNADATSITASAGPKGLPSAPTDMNDCITRINRCKDSVTQILARIITPGMTSDQKFTAIYNFVTPTAYDYNYSTPNLDYNSQSAFGVFVNKKAVCSGYSWAINMLANAAGIQCYNVSGYGGGVAHAWNRVSYNGGYYYFDATWDNPFTAPRTYQYFSLTEAALLQKNHTWNNTMINALVAEK</sequence>
<dbReference type="InterPro" id="IPR002931">
    <property type="entry name" value="Transglutaminase-like"/>
</dbReference>
<dbReference type="PROSITE" id="PS51257">
    <property type="entry name" value="PROKAR_LIPOPROTEIN"/>
    <property type="match status" value="1"/>
</dbReference>
<dbReference type="InterPro" id="IPR052557">
    <property type="entry name" value="CAP/Cytokinesis_protein"/>
</dbReference>
<dbReference type="Gene3D" id="3.10.620.30">
    <property type="match status" value="1"/>
</dbReference>
<feature type="chain" id="PRO_5046312589" evidence="2">
    <location>
        <begin position="23"/>
        <end position="371"/>
    </location>
</feature>
<organism evidence="4 5">
    <name type="scientific">Pinibacter soli</name>
    <dbReference type="NCBI Taxonomy" id="3044211"/>
    <lineage>
        <taxon>Bacteria</taxon>
        <taxon>Pseudomonadati</taxon>
        <taxon>Bacteroidota</taxon>
        <taxon>Chitinophagia</taxon>
        <taxon>Chitinophagales</taxon>
        <taxon>Chitinophagaceae</taxon>
        <taxon>Pinibacter</taxon>
    </lineage>
</organism>
<evidence type="ECO:0000256" key="1">
    <source>
        <dbReference type="SAM" id="MobiDB-lite"/>
    </source>
</evidence>
<accession>A0ABT6RCI6</accession>
<evidence type="ECO:0000256" key="2">
    <source>
        <dbReference type="SAM" id="SignalP"/>
    </source>
</evidence>
<dbReference type="SUPFAM" id="SSF54001">
    <property type="entry name" value="Cysteine proteinases"/>
    <property type="match status" value="1"/>
</dbReference>
<name>A0ABT6RCI6_9BACT</name>
<reference evidence="4 5" key="1">
    <citation type="submission" date="2023-05" db="EMBL/GenBank/DDBJ databases">
        <title>Genome sequence of Pinibacter sp. MAH-24.</title>
        <authorList>
            <person name="Huq M.A."/>
        </authorList>
    </citation>
    <scope>NUCLEOTIDE SEQUENCE [LARGE SCALE GENOMIC DNA]</scope>
    <source>
        <strain evidence="4 5">MAH-24</strain>
    </source>
</reference>
<evidence type="ECO:0000313" key="4">
    <source>
        <dbReference type="EMBL" id="MDI3320284.1"/>
    </source>
</evidence>
<feature type="region of interest" description="Disordered" evidence="1">
    <location>
        <begin position="25"/>
        <end position="46"/>
    </location>
</feature>
<dbReference type="InterPro" id="IPR038765">
    <property type="entry name" value="Papain-like_cys_pep_sf"/>
</dbReference>
<dbReference type="EMBL" id="JASBRG010000006">
    <property type="protein sequence ID" value="MDI3320284.1"/>
    <property type="molecule type" value="Genomic_DNA"/>
</dbReference>
<dbReference type="PANTHER" id="PTHR46333:SF2">
    <property type="entry name" value="CYTOKINESIS PROTEIN 3"/>
    <property type="match status" value="1"/>
</dbReference>
<feature type="signal peptide" evidence="2">
    <location>
        <begin position="1"/>
        <end position="22"/>
    </location>
</feature>
<dbReference type="SMART" id="SM00460">
    <property type="entry name" value="TGc"/>
    <property type="match status" value="1"/>
</dbReference>
<evidence type="ECO:0000259" key="3">
    <source>
        <dbReference type="SMART" id="SM00460"/>
    </source>
</evidence>
<keyword evidence="5" id="KW-1185">Reference proteome</keyword>
<dbReference type="RefSeq" id="WP_282334381.1">
    <property type="nucleotide sequence ID" value="NZ_JASBRG010000006.1"/>
</dbReference>
<dbReference type="Proteomes" id="UP001226434">
    <property type="component" value="Unassembled WGS sequence"/>
</dbReference>
<gene>
    <name evidence="4" type="ORF">QJ048_10900</name>
</gene>
<comment type="caution">
    <text evidence="4">The sequence shown here is derived from an EMBL/GenBank/DDBJ whole genome shotgun (WGS) entry which is preliminary data.</text>
</comment>
<keyword evidence="2" id="KW-0732">Signal</keyword>
<proteinExistence type="predicted"/>